<reference evidence="1 2" key="1">
    <citation type="submission" date="2024-11" db="EMBL/GenBank/DDBJ databases">
        <title>Chromosome-level genome assembly of Eucalyptus globulus Labill. provides insights into its genome evolution.</title>
        <authorList>
            <person name="Li X."/>
        </authorList>
    </citation>
    <scope>NUCLEOTIDE SEQUENCE [LARGE SCALE GENOMIC DNA]</scope>
    <source>
        <strain evidence="1">CL2024</strain>
        <tissue evidence="1">Fresh tender leaves</tissue>
    </source>
</reference>
<dbReference type="PANTHER" id="PTHR31479:SF2">
    <property type="entry name" value="ALPHA_BETA-HYDROLASES SUPERFAMILY PROTEIN"/>
    <property type="match status" value="1"/>
</dbReference>
<evidence type="ECO:0008006" key="3">
    <source>
        <dbReference type="Google" id="ProtNLM"/>
    </source>
</evidence>
<keyword evidence="2" id="KW-1185">Reference proteome</keyword>
<dbReference type="Gene3D" id="3.40.50.1820">
    <property type="entry name" value="alpha/beta hydrolase"/>
    <property type="match status" value="1"/>
</dbReference>
<dbReference type="InterPro" id="IPR029058">
    <property type="entry name" value="AB_hydrolase_fold"/>
</dbReference>
<name>A0ABD3KG62_EUCGL</name>
<dbReference type="PANTHER" id="PTHR31479">
    <property type="entry name" value="ALPHA/BETA-HYDROLASES SUPERFAMILY PROTEIN"/>
    <property type="match status" value="1"/>
</dbReference>
<evidence type="ECO:0000313" key="1">
    <source>
        <dbReference type="EMBL" id="KAL3738332.1"/>
    </source>
</evidence>
<gene>
    <name evidence="1" type="ORF">ACJRO7_019802</name>
</gene>
<dbReference type="AlphaFoldDB" id="A0ABD3KG62"/>
<accession>A0ABD3KG62</accession>
<dbReference type="Proteomes" id="UP001634007">
    <property type="component" value="Unassembled WGS sequence"/>
</dbReference>
<dbReference type="EMBL" id="JBJKBG010000005">
    <property type="protein sequence ID" value="KAL3738332.1"/>
    <property type="molecule type" value="Genomic_DNA"/>
</dbReference>
<organism evidence="1 2">
    <name type="scientific">Eucalyptus globulus</name>
    <name type="common">Tasmanian blue gum</name>
    <dbReference type="NCBI Taxonomy" id="34317"/>
    <lineage>
        <taxon>Eukaryota</taxon>
        <taxon>Viridiplantae</taxon>
        <taxon>Streptophyta</taxon>
        <taxon>Embryophyta</taxon>
        <taxon>Tracheophyta</taxon>
        <taxon>Spermatophyta</taxon>
        <taxon>Magnoliopsida</taxon>
        <taxon>eudicotyledons</taxon>
        <taxon>Gunneridae</taxon>
        <taxon>Pentapetalae</taxon>
        <taxon>rosids</taxon>
        <taxon>malvids</taxon>
        <taxon>Myrtales</taxon>
        <taxon>Myrtaceae</taxon>
        <taxon>Myrtoideae</taxon>
        <taxon>Eucalypteae</taxon>
        <taxon>Eucalyptus</taxon>
    </lineage>
</organism>
<sequence length="348" mass="39151">MAIEDQIFRLSGPRDLTRVDWKNAAHVRSVVACLVQCVYVLELDRQKERKGDKALAPPWCETFGFKLKRTLKDNVSSSIFGPSIFGAIFECKPPTSSCNHSAVGPRFVVAFRGTLFKKESLVRDIRLNFQVILNKLHSSSCCQTAIQAVKDLVATAGDSREVWLAGHSLGSAIALQTGKNMTIKEVYLESLLFNPPYPSVPTEKIESETVKRACHLAKSGLRAGLALATQSSEQREHSASSFAALFPWVPKLFVNKKDDFCSEYIGYFKHGKWMLKHGFENFHNFASQYSVRSMVFKSENGAQAEPLYLIPSANLTINSKPTKCLRSAHCLSQWWRQDQELESKVYKY</sequence>
<comment type="caution">
    <text evidence="1">The sequence shown here is derived from an EMBL/GenBank/DDBJ whole genome shotgun (WGS) entry which is preliminary data.</text>
</comment>
<protein>
    <recommendedName>
        <fullName evidence="3">Fungal lipase-like domain-containing protein</fullName>
    </recommendedName>
</protein>
<evidence type="ECO:0000313" key="2">
    <source>
        <dbReference type="Proteomes" id="UP001634007"/>
    </source>
</evidence>
<proteinExistence type="predicted"/>
<dbReference type="SUPFAM" id="SSF53474">
    <property type="entry name" value="alpha/beta-Hydrolases"/>
    <property type="match status" value="1"/>
</dbReference>